<evidence type="ECO:0000313" key="1">
    <source>
        <dbReference type="EMBL" id="WBA42989.1"/>
    </source>
</evidence>
<dbReference type="EMBL" id="CP114767">
    <property type="protein sequence ID" value="WBA42989.1"/>
    <property type="molecule type" value="Genomic_DNA"/>
</dbReference>
<dbReference type="Proteomes" id="UP001211005">
    <property type="component" value="Chromosome"/>
</dbReference>
<gene>
    <name evidence="1" type="ORF">O3303_05345</name>
</gene>
<evidence type="ECO:0000313" key="2">
    <source>
        <dbReference type="Proteomes" id="UP001211005"/>
    </source>
</evidence>
<accession>A0ABY7LT05</accession>
<name>A0ABY7LT05_9BACT</name>
<proteinExistence type="predicted"/>
<sequence>MKTSRGWLDLLPGTVGIEISNPYFRYDAVPGVTTYPFGLPMTPPNLRHLNFPHVLAAQGELPAPEPVEFYLDGLLWRVGSLVYQEHQPEKRLLQYKFVAGATDLQSRIDGLLLGALNLGQVPLELRADAPDYALGTIRNTAFYGDKNPAYSGYLNQYAGGYTGVAVAPQLRLVPLLRRVLAAVGYTVSGEWLSDASVQQLVAYSDRVAEDAVGVRLPELVLSRHVPAELKVGALLVELQKLFGLGYDFDLARRELRIVRLRDVALDDEYLVRDAGQLTRALPTAYEGYSLEFSFESDDEQLKGFDNSWAKFLLGAGKTPIKADAGTLHCLTDGATGQAMPHIVAKGASPAYGLGDDSRCGLRLLFDRGLQAGYPQCTNGREAGSALALQWAGANGLYAQCHQSWLELLARAGSEERVVPFRVGDLLALNPGRKEMLGPRKYLWEKISLTASTARRLESARCTYRPVRR</sequence>
<keyword evidence="2" id="KW-1185">Reference proteome</keyword>
<protein>
    <submittedName>
        <fullName evidence="1">Uncharacterized protein</fullName>
    </submittedName>
</protein>
<reference evidence="1 2" key="1">
    <citation type="submission" date="2022-12" db="EMBL/GenBank/DDBJ databases">
        <title>Hymenobacter canadensis sp. nov. isolated from lake water of the Cambridge Bay, Canada.</title>
        <authorList>
            <person name="Kim W.H."/>
            <person name="Lee Y.M."/>
        </authorList>
    </citation>
    <scope>NUCLEOTIDE SEQUENCE [LARGE SCALE GENOMIC DNA]</scope>
    <source>
        <strain evidence="1 2">PAMC 29467</strain>
    </source>
</reference>
<organism evidence="1 2">
    <name type="scientific">Hymenobacter canadensis</name>
    <dbReference type="NCBI Taxonomy" id="2999067"/>
    <lineage>
        <taxon>Bacteria</taxon>
        <taxon>Pseudomonadati</taxon>
        <taxon>Bacteroidota</taxon>
        <taxon>Cytophagia</taxon>
        <taxon>Cytophagales</taxon>
        <taxon>Hymenobacteraceae</taxon>
        <taxon>Hymenobacter</taxon>
    </lineage>
</organism>
<dbReference type="RefSeq" id="WP_269561036.1">
    <property type="nucleotide sequence ID" value="NZ_CP114767.1"/>
</dbReference>